<name>A0A7I8VUB8_9ANNE</name>
<dbReference type="Proteomes" id="UP000549394">
    <property type="component" value="Unassembled WGS sequence"/>
</dbReference>
<accession>A0A7I8VUB8</accession>
<feature type="domain" description="Apple" evidence="2">
    <location>
        <begin position="128"/>
        <end position="218"/>
    </location>
</feature>
<evidence type="ECO:0000256" key="1">
    <source>
        <dbReference type="SAM" id="SignalP"/>
    </source>
</evidence>
<reference evidence="3 4" key="1">
    <citation type="submission" date="2020-08" db="EMBL/GenBank/DDBJ databases">
        <authorList>
            <person name="Hejnol A."/>
        </authorList>
    </citation>
    <scope>NUCLEOTIDE SEQUENCE [LARGE SCALE GENOMIC DNA]</scope>
</reference>
<dbReference type="Pfam" id="PF00024">
    <property type="entry name" value="PAN_1"/>
    <property type="match status" value="1"/>
</dbReference>
<keyword evidence="4" id="KW-1185">Reference proteome</keyword>
<evidence type="ECO:0000313" key="3">
    <source>
        <dbReference type="EMBL" id="CAD5119550.1"/>
    </source>
</evidence>
<sequence>MNIIIFFIQILICLTSAKTTIKTGKLTHLIGKPENKQNDGCGYSKNNYDLSLKAGSKVLTVRRFVTEHQCRIDCDETQGCRGYQYEKKTGKVVGSVCTHFTLTGRWNKFNKVDGPMKFIMEKGSCHKCKYMPRSYKTIEIIKSTKDKTKNVNYIKMLTEVKSTDECVHECNAMSYCYGFTYEPHAKQCELLKNNGSIVYSSEETEDCQCAVFYEKRSCQPEDTRPKVGLDYNSGCTNVCANTKSNNFKCQLNNMAYTLFDNYTDTCLEDGMKTGLPCFKMILSVENITSKVEVSVNPCIPAERFLIYKPVSNPTKYSTCKNVGKSNAFTGGCKYLCETGKYRSVAVDILDSSLKSGTTTAKKFCEILVEVDGKPVKLQPVGDFLKGICKAK</sequence>
<feature type="signal peptide" evidence="1">
    <location>
        <begin position="1"/>
        <end position="17"/>
    </location>
</feature>
<dbReference type="PROSITE" id="PS50948">
    <property type="entry name" value="PAN"/>
    <property type="match status" value="1"/>
</dbReference>
<protein>
    <submittedName>
        <fullName evidence="3">DgyrCDS8149</fullName>
    </submittedName>
</protein>
<comment type="caution">
    <text evidence="3">The sequence shown here is derived from an EMBL/GenBank/DDBJ whole genome shotgun (WGS) entry which is preliminary data.</text>
</comment>
<dbReference type="Gene3D" id="3.50.4.10">
    <property type="entry name" value="Hepatocyte Growth Factor"/>
    <property type="match status" value="1"/>
</dbReference>
<dbReference type="EMBL" id="CAJFCJ010000010">
    <property type="protein sequence ID" value="CAD5119550.1"/>
    <property type="molecule type" value="Genomic_DNA"/>
</dbReference>
<evidence type="ECO:0000313" key="4">
    <source>
        <dbReference type="Proteomes" id="UP000549394"/>
    </source>
</evidence>
<feature type="chain" id="PRO_5029658986" evidence="1">
    <location>
        <begin position="18"/>
        <end position="391"/>
    </location>
</feature>
<proteinExistence type="predicted"/>
<keyword evidence="1" id="KW-0732">Signal</keyword>
<evidence type="ECO:0000259" key="2">
    <source>
        <dbReference type="PROSITE" id="PS50948"/>
    </source>
</evidence>
<dbReference type="AlphaFoldDB" id="A0A7I8VUB8"/>
<gene>
    <name evidence="3" type="ORF">DGYR_LOCUS7773</name>
</gene>
<dbReference type="InterPro" id="IPR003609">
    <property type="entry name" value="Pan_app"/>
</dbReference>
<organism evidence="3 4">
    <name type="scientific">Dimorphilus gyrociliatus</name>
    <dbReference type="NCBI Taxonomy" id="2664684"/>
    <lineage>
        <taxon>Eukaryota</taxon>
        <taxon>Metazoa</taxon>
        <taxon>Spiralia</taxon>
        <taxon>Lophotrochozoa</taxon>
        <taxon>Annelida</taxon>
        <taxon>Polychaeta</taxon>
        <taxon>Polychaeta incertae sedis</taxon>
        <taxon>Dinophilidae</taxon>
        <taxon>Dimorphilus</taxon>
    </lineage>
</organism>